<dbReference type="InterPro" id="IPR054537">
    <property type="entry name" value="HECA_N"/>
</dbReference>
<feature type="non-terminal residue" evidence="4">
    <location>
        <position position="485"/>
    </location>
</feature>
<evidence type="ECO:0000313" key="4">
    <source>
        <dbReference type="EMBL" id="CAD7641633.1"/>
    </source>
</evidence>
<protein>
    <recommendedName>
        <fullName evidence="6">Headcase protein</fullName>
    </recommendedName>
</protein>
<dbReference type="AlphaFoldDB" id="A0A7R9QEV5"/>
<name>A0A7R9QEV5_9ACAR</name>
<reference evidence="4" key="1">
    <citation type="submission" date="2020-11" db="EMBL/GenBank/DDBJ databases">
        <authorList>
            <person name="Tran Van P."/>
        </authorList>
    </citation>
    <scope>NUCLEOTIDE SEQUENCE</scope>
</reference>
<dbReference type="OrthoDB" id="10012848at2759"/>
<evidence type="ECO:0000256" key="1">
    <source>
        <dbReference type="SAM" id="MobiDB-lite"/>
    </source>
</evidence>
<evidence type="ECO:0000259" key="2">
    <source>
        <dbReference type="Pfam" id="PF15353"/>
    </source>
</evidence>
<feature type="region of interest" description="Disordered" evidence="1">
    <location>
        <begin position="141"/>
        <end position="184"/>
    </location>
</feature>
<feature type="domain" description="Headcase N-terminal" evidence="2">
    <location>
        <begin position="44"/>
        <end position="143"/>
    </location>
</feature>
<accession>A0A7R9QEV5</accession>
<dbReference type="EMBL" id="CAJPVJ010000890">
    <property type="protein sequence ID" value="CAG2163624.1"/>
    <property type="molecule type" value="Genomic_DNA"/>
</dbReference>
<evidence type="ECO:0000313" key="5">
    <source>
        <dbReference type="Proteomes" id="UP000728032"/>
    </source>
</evidence>
<sequence>MPHIKHNTYNNRHEVLAEEQPVPPHHNNGHIEQYLEEHDPSVTRCCAPTLCTVGQLLHMTNLTDAVKVNCNNDNCREGRYMHKKCFEEWEETVLTYLRSTGRARSWSEKQRLQNLWTKKGYDLAYKACGCKCGRGHLKKDLDWTPPAVPSPVEENKKRRNRKKRNNDKPTVNISSPVVNGTNGSAKSGATLVSINNNSIANNNNNNSNLNNNSIGTTNAIQMIQSSRMRSFSMSSTGSGGSSDGTSPPMSNAGDSASPNFRKLFFSDTTKRERHSSGSIFSRRADYSSFNTLPRHKINSYHIKMEDDGNHGNDETRCFILSTLSANKMNRTACVICSGTMMIFDRYPLIDGTFFLSPRQHNKSAVPVHIEGRVLFMNAVCMGCLEELIPVCLWAPVGWNRTLHCKSCRVRWNGSHLILGSMYSYDIFAAVPCCPERLRCNNCQHLVIPPERRMDFFSDYSHSMPCSHCGIVDHHFIKPLVHTYVQ</sequence>
<dbReference type="Pfam" id="PF15353">
    <property type="entry name" value="HECA_N"/>
    <property type="match status" value="1"/>
</dbReference>
<feature type="domain" description="Headcase middle" evidence="3">
    <location>
        <begin position="271"/>
        <end position="479"/>
    </location>
</feature>
<dbReference type="Pfam" id="PF16002">
    <property type="entry name" value="Headcase"/>
    <property type="match status" value="1"/>
</dbReference>
<evidence type="ECO:0008006" key="6">
    <source>
        <dbReference type="Google" id="ProtNLM"/>
    </source>
</evidence>
<dbReference type="InterPro" id="IPR026066">
    <property type="entry name" value="Headcase"/>
</dbReference>
<proteinExistence type="predicted"/>
<organism evidence="4">
    <name type="scientific">Oppiella nova</name>
    <dbReference type="NCBI Taxonomy" id="334625"/>
    <lineage>
        <taxon>Eukaryota</taxon>
        <taxon>Metazoa</taxon>
        <taxon>Ecdysozoa</taxon>
        <taxon>Arthropoda</taxon>
        <taxon>Chelicerata</taxon>
        <taxon>Arachnida</taxon>
        <taxon>Acari</taxon>
        <taxon>Acariformes</taxon>
        <taxon>Sarcoptiformes</taxon>
        <taxon>Oribatida</taxon>
        <taxon>Brachypylina</taxon>
        <taxon>Oppioidea</taxon>
        <taxon>Oppiidae</taxon>
        <taxon>Oppiella</taxon>
    </lineage>
</organism>
<dbReference type="EMBL" id="OC915715">
    <property type="protein sequence ID" value="CAD7641633.1"/>
    <property type="molecule type" value="Genomic_DNA"/>
</dbReference>
<dbReference type="InterPro" id="IPR031947">
    <property type="entry name" value="Headcase_mid"/>
</dbReference>
<evidence type="ECO:0000259" key="3">
    <source>
        <dbReference type="Pfam" id="PF16002"/>
    </source>
</evidence>
<dbReference type="PANTHER" id="PTHR13425">
    <property type="entry name" value="HEADCASE PROTEIN"/>
    <property type="match status" value="1"/>
</dbReference>
<dbReference type="PANTHER" id="PTHR13425:SF3">
    <property type="entry name" value="HEADCASE PROTEIN HOMOLOG"/>
    <property type="match status" value="1"/>
</dbReference>
<feature type="compositionally biased region" description="Polar residues" evidence="1">
    <location>
        <begin position="168"/>
        <end position="184"/>
    </location>
</feature>
<dbReference type="Proteomes" id="UP000728032">
    <property type="component" value="Unassembled WGS sequence"/>
</dbReference>
<feature type="region of interest" description="Disordered" evidence="1">
    <location>
        <begin position="228"/>
        <end position="258"/>
    </location>
</feature>
<keyword evidence="5" id="KW-1185">Reference proteome</keyword>
<gene>
    <name evidence="4" type="ORF">ONB1V03_LOCUS3198</name>
</gene>